<gene>
    <name evidence="10" type="ORF">ILUMI_25317</name>
</gene>
<evidence type="ECO:0000256" key="5">
    <source>
        <dbReference type="ARBA" id="ARBA00022723"/>
    </source>
</evidence>
<evidence type="ECO:0000256" key="4">
    <source>
        <dbReference type="ARBA" id="ARBA00022722"/>
    </source>
</evidence>
<evidence type="ECO:0000256" key="6">
    <source>
        <dbReference type="ARBA" id="ARBA00022801"/>
    </source>
</evidence>
<evidence type="ECO:0000256" key="1">
    <source>
        <dbReference type="ARBA" id="ARBA00001968"/>
    </source>
</evidence>
<dbReference type="Proteomes" id="UP000801492">
    <property type="component" value="Unassembled WGS sequence"/>
</dbReference>
<keyword evidence="7" id="KW-0539">Nucleus</keyword>
<evidence type="ECO:0000313" key="10">
    <source>
        <dbReference type="EMBL" id="KAF2880862.1"/>
    </source>
</evidence>
<proteinExistence type="inferred from homology"/>
<keyword evidence="4" id="KW-0540">Nuclease</keyword>
<accession>A0A8K0C8S7</accession>
<evidence type="ECO:0000313" key="11">
    <source>
        <dbReference type="Proteomes" id="UP000801492"/>
    </source>
</evidence>
<comment type="caution">
    <text evidence="10">The sequence shown here is derived from an EMBL/GenBank/DDBJ whole genome shotgun (WGS) entry which is preliminary data.</text>
</comment>
<feature type="domain" description="DDE Tnp4" evidence="9">
    <location>
        <begin position="161"/>
        <end position="300"/>
    </location>
</feature>
<organism evidence="10 11">
    <name type="scientific">Ignelater luminosus</name>
    <name type="common">Cucubano</name>
    <name type="synonym">Pyrophorus luminosus</name>
    <dbReference type="NCBI Taxonomy" id="2038154"/>
    <lineage>
        <taxon>Eukaryota</taxon>
        <taxon>Metazoa</taxon>
        <taxon>Ecdysozoa</taxon>
        <taxon>Arthropoda</taxon>
        <taxon>Hexapoda</taxon>
        <taxon>Insecta</taxon>
        <taxon>Pterygota</taxon>
        <taxon>Neoptera</taxon>
        <taxon>Endopterygota</taxon>
        <taxon>Coleoptera</taxon>
        <taxon>Polyphaga</taxon>
        <taxon>Elateriformia</taxon>
        <taxon>Elateroidea</taxon>
        <taxon>Elateridae</taxon>
        <taxon>Agrypninae</taxon>
        <taxon>Pyrophorini</taxon>
        <taxon>Ignelater</taxon>
    </lineage>
</organism>
<protein>
    <recommendedName>
        <fullName evidence="9">DDE Tnp4 domain-containing protein</fullName>
    </recommendedName>
</protein>
<dbReference type="GO" id="GO:0046872">
    <property type="term" value="F:metal ion binding"/>
    <property type="evidence" value="ECO:0007669"/>
    <property type="project" value="UniProtKB-KW"/>
</dbReference>
<keyword evidence="11" id="KW-1185">Reference proteome</keyword>
<comment type="subcellular location">
    <subcellularLocation>
        <location evidence="2">Nucleus</location>
    </subcellularLocation>
</comment>
<dbReference type="GO" id="GO:0005634">
    <property type="term" value="C:nucleus"/>
    <property type="evidence" value="ECO:0007669"/>
    <property type="project" value="UniProtKB-SubCell"/>
</dbReference>
<keyword evidence="6" id="KW-0378">Hydrolase</keyword>
<keyword evidence="5" id="KW-0479">Metal-binding</keyword>
<evidence type="ECO:0000256" key="2">
    <source>
        <dbReference type="ARBA" id="ARBA00004123"/>
    </source>
</evidence>
<evidence type="ECO:0000256" key="3">
    <source>
        <dbReference type="ARBA" id="ARBA00006958"/>
    </source>
</evidence>
<dbReference type="InterPro" id="IPR045249">
    <property type="entry name" value="HARBI1-like"/>
</dbReference>
<reference evidence="10" key="1">
    <citation type="submission" date="2019-08" db="EMBL/GenBank/DDBJ databases">
        <title>The genome of the North American firefly Photinus pyralis.</title>
        <authorList>
            <consortium name="Photinus pyralis genome working group"/>
            <person name="Fallon T.R."/>
            <person name="Sander Lower S.E."/>
            <person name="Weng J.-K."/>
        </authorList>
    </citation>
    <scope>NUCLEOTIDE SEQUENCE</scope>
    <source>
        <strain evidence="10">TRF0915ILg1</strain>
        <tissue evidence="10">Whole body</tissue>
    </source>
</reference>
<dbReference type="EMBL" id="VTPC01090898">
    <property type="protein sequence ID" value="KAF2880862.1"/>
    <property type="molecule type" value="Genomic_DNA"/>
</dbReference>
<evidence type="ECO:0000256" key="8">
    <source>
        <dbReference type="SAM" id="MobiDB-lite"/>
    </source>
</evidence>
<dbReference type="GO" id="GO:0004518">
    <property type="term" value="F:nuclease activity"/>
    <property type="evidence" value="ECO:0007669"/>
    <property type="project" value="UniProtKB-KW"/>
</dbReference>
<sequence length="380" mass="43089">MLDRIGISKDNLADNQTEKLDRVESSIEKLTQNVGVLIGAKELGECANNSNNNNYITVWRDLGGYNIPFNPNGGVHPVLFIRRLKEAIGEAGVPPEISSILLGRHCNQIFVCFRCIYEVTVAIDTHLAPTYITFPKTHRTINRIKHQFMDRFQMPGVIEAIDGTHVAILKPDFDEKNFISRKGYHSINVQIVCDPSLEILNINANCGGSSHDCFIWRQSSIKDLLHNHYANGRKGVWLIGDSGYLLEPYWLTSFDQPEKDTPEAAFNSRHAAARNCVERCIGLLKTRFRTFNRKAAKISKSQTITGGGPPVDKKLTDFELKILDILGKTFCKGSGVQEHGVRIRLMHFRLLPVPTWKRKPRRKDKCPLQRMRHHQNVTVP</sequence>
<dbReference type="AlphaFoldDB" id="A0A8K0C8S7"/>
<comment type="similarity">
    <text evidence="3">Belongs to the HARBI1 family.</text>
</comment>
<name>A0A8K0C8S7_IGNLU</name>
<dbReference type="OrthoDB" id="6757863at2759"/>
<evidence type="ECO:0000256" key="7">
    <source>
        <dbReference type="ARBA" id="ARBA00023242"/>
    </source>
</evidence>
<dbReference type="Pfam" id="PF13359">
    <property type="entry name" value="DDE_Tnp_4"/>
    <property type="match status" value="1"/>
</dbReference>
<dbReference type="GO" id="GO:0016787">
    <property type="term" value="F:hydrolase activity"/>
    <property type="evidence" value="ECO:0007669"/>
    <property type="project" value="UniProtKB-KW"/>
</dbReference>
<dbReference type="InterPro" id="IPR027806">
    <property type="entry name" value="HARBI1_dom"/>
</dbReference>
<dbReference type="PANTHER" id="PTHR22930:SF289">
    <property type="entry name" value="DDE TNP4 DOMAIN-CONTAINING PROTEIN-RELATED"/>
    <property type="match status" value="1"/>
</dbReference>
<dbReference type="PANTHER" id="PTHR22930">
    <property type="match status" value="1"/>
</dbReference>
<comment type="cofactor">
    <cofactor evidence="1">
        <name>a divalent metal cation</name>
        <dbReference type="ChEBI" id="CHEBI:60240"/>
    </cofactor>
</comment>
<evidence type="ECO:0000259" key="9">
    <source>
        <dbReference type="Pfam" id="PF13359"/>
    </source>
</evidence>
<feature type="region of interest" description="Disordered" evidence="8">
    <location>
        <begin position="359"/>
        <end position="380"/>
    </location>
</feature>